<feature type="chain" id="PRO_5024896724" evidence="1">
    <location>
        <begin position="20"/>
        <end position="287"/>
    </location>
</feature>
<dbReference type="RefSeq" id="WP_150881583.1">
    <property type="nucleotide sequence ID" value="NZ_VTWS01000013.1"/>
</dbReference>
<gene>
    <name evidence="2" type="primary">traN</name>
    <name evidence="2" type="ORF">F0P93_30540</name>
</gene>
<sequence>MRKLLLLSLLVLSAGATRAQIAYSQNLDKNTFQTSYAIKVSSNKTTHLIFPFEIKYADLGSKEMVGEAVATAGNVFRIKATGRTFLESSLTVITSDGRLFSFLVSYDENPLVLTYDLTKVGMGAVVPKTAQVSTGSPARLADQLNGLGERAMTAKRRIKHIGTEQQGMNLHLKNILYKDDVMFLVLGLDNDSKLDYDLDFLHVFVSQSKKTGESSAAQDVPVDAIKIFNASENTVPHRKEITKVVAIGRMTLEKDRRLIVQVNEKEGGRMLTLPIGTEELASARPLL</sequence>
<dbReference type="Pfam" id="PF13595">
    <property type="entry name" value="DUF4138"/>
    <property type="match status" value="1"/>
</dbReference>
<reference evidence="2 3" key="1">
    <citation type="submission" date="2019-09" db="EMBL/GenBank/DDBJ databases">
        <title>Genome Sequence of Larkinella sp MA1.</title>
        <authorList>
            <person name="Srinivasan S."/>
        </authorList>
    </citation>
    <scope>NUCLEOTIDE SEQUENCE [LARGE SCALE GENOMIC DNA]</scope>
    <source>
        <strain evidence="2 3">MA1</strain>
    </source>
</reference>
<dbReference type="AlphaFoldDB" id="A0A5N1J534"/>
<evidence type="ECO:0000256" key="1">
    <source>
        <dbReference type="SAM" id="SignalP"/>
    </source>
</evidence>
<name>A0A5N1J534_9BACT</name>
<keyword evidence="1" id="KW-0732">Signal</keyword>
<dbReference type="NCBIfam" id="TIGR03780">
    <property type="entry name" value="Bac_Flav_CT_N"/>
    <property type="match status" value="1"/>
</dbReference>
<comment type="caution">
    <text evidence="2">The sequence shown here is derived from an EMBL/GenBank/DDBJ whole genome shotgun (WGS) entry which is preliminary data.</text>
</comment>
<dbReference type="EMBL" id="VTWS01000013">
    <property type="protein sequence ID" value="KAA9341175.1"/>
    <property type="molecule type" value="Genomic_DNA"/>
</dbReference>
<evidence type="ECO:0000313" key="2">
    <source>
        <dbReference type="EMBL" id="KAA9341175.1"/>
    </source>
</evidence>
<feature type="signal peptide" evidence="1">
    <location>
        <begin position="1"/>
        <end position="19"/>
    </location>
</feature>
<organism evidence="2 3">
    <name type="scientific">Larkinella humicola</name>
    <dbReference type="NCBI Taxonomy" id="2607654"/>
    <lineage>
        <taxon>Bacteria</taxon>
        <taxon>Pseudomonadati</taxon>
        <taxon>Bacteroidota</taxon>
        <taxon>Cytophagia</taxon>
        <taxon>Cytophagales</taxon>
        <taxon>Spirosomataceae</taxon>
        <taxon>Larkinella</taxon>
    </lineage>
</organism>
<evidence type="ECO:0000313" key="3">
    <source>
        <dbReference type="Proteomes" id="UP000326344"/>
    </source>
</evidence>
<keyword evidence="3" id="KW-1185">Reference proteome</keyword>
<dbReference type="Proteomes" id="UP000326344">
    <property type="component" value="Unassembled WGS sequence"/>
</dbReference>
<protein>
    <submittedName>
        <fullName evidence="2">Conjugative transposon protein TraN</fullName>
    </submittedName>
</protein>
<proteinExistence type="predicted"/>
<dbReference type="InterPro" id="IPR022298">
    <property type="entry name" value="Conjug_transposon_TraN"/>
</dbReference>
<accession>A0A5N1J534</accession>